<evidence type="ECO:0000313" key="2">
    <source>
        <dbReference type="EMBL" id="MCO6414642.1"/>
    </source>
</evidence>
<dbReference type="NCBIfam" id="TIGR01444">
    <property type="entry name" value="fkbM_fam"/>
    <property type="match status" value="1"/>
</dbReference>
<comment type="caution">
    <text evidence="2">The sequence shown here is derived from an EMBL/GenBank/DDBJ whole genome shotgun (WGS) entry which is preliminary data.</text>
</comment>
<sequence length="264" mass="28737">MTRPDAGLLETLEAVIEQRLGEPLRRILAKLEGGGEATGLGPWNYRGHPDQLFGAVSYAQFAEDLILLNLFQRLGVDRPSYLDIGAHHPVHCSNTALFYARGSRGVCVEANPNLIPAFAELRPEDVTVNIGVGPTEGELPFYMIDEWSGRNSFDRAATEAFVTAHPEFSIREVRHIPVITLDQVVARHCGGAWPDLLSIDIEGQDLAALATSGLRRGAGPRIICAEVVSGGDQDAGTDMAALLWERGYAEAFRTVGNSLFMVRE</sequence>
<keyword evidence="2" id="KW-0489">Methyltransferase</keyword>
<dbReference type="SUPFAM" id="SSF53335">
    <property type="entry name" value="S-adenosyl-L-methionine-dependent methyltransferases"/>
    <property type="match status" value="1"/>
</dbReference>
<keyword evidence="3" id="KW-1185">Reference proteome</keyword>
<evidence type="ECO:0000259" key="1">
    <source>
        <dbReference type="Pfam" id="PF05050"/>
    </source>
</evidence>
<gene>
    <name evidence="2" type="ORF">JYK14_00405</name>
</gene>
<dbReference type="EMBL" id="JAFIRR010000005">
    <property type="protein sequence ID" value="MCO6414642.1"/>
    <property type="molecule type" value="Genomic_DNA"/>
</dbReference>
<reference evidence="2 3" key="1">
    <citation type="submission" date="2021-12" db="EMBL/GenBank/DDBJ databases">
        <title>Siccirubricoccus leaddurans sp. nov., a high concentration Zn2+ tolerance bacterium.</title>
        <authorList>
            <person name="Cao Y."/>
        </authorList>
    </citation>
    <scope>NUCLEOTIDE SEQUENCE [LARGE SCALE GENOMIC DNA]</scope>
    <source>
        <strain evidence="2 3">KC 17139</strain>
    </source>
</reference>
<dbReference type="GO" id="GO:0032259">
    <property type="term" value="P:methylation"/>
    <property type="evidence" value="ECO:0007669"/>
    <property type="project" value="UniProtKB-KW"/>
</dbReference>
<protein>
    <submittedName>
        <fullName evidence="2">FkbM family methyltransferase</fullName>
    </submittedName>
</protein>
<evidence type="ECO:0000313" key="3">
    <source>
        <dbReference type="Proteomes" id="UP001523392"/>
    </source>
</evidence>
<feature type="domain" description="Methyltransferase FkbM" evidence="1">
    <location>
        <begin position="83"/>
        <end position="248"/>
    </location>
</feature>
<keyword evidence="2" id="KW-0808">Transferase</keyword>
<dbReference type="InterPro" id="IPR029063">
    <property type="entry name" value="SAM-dependent_MTases_sf"/>
</dbReference>
<dbReference type="Pfam" id="PF05050">
    <property type="entry name" value="Methyltransf_21"/>
    <property type="match status" value="1"/>
</dbReference>
<dbReference type="RefSeq" id="WP_252951233.1">
    <property type="nucleotide sequence ID" value="NZ_JAFIRR010000005.1"/>
</dbReference>
<organism evidence="2 3">
    <name type="scientific">Siccirubricoccus soli</name>
    <dbReference type="NCBI Taxonomy" id="2899147"/>
    <lineage>
        <taxon>Bacteria</taxon>
        <taxon>Pseudomonadati</taxon>
        <taxon>Pseudomonadota</taxon>
        <taxon>Alphaproteobacteria</taxon>
        <taxon>Acetobacterales</taxon>
        <taxon>Roseomonadaceae</taxon>
        <taxon>Siccirubricoccus</taxon>
    </lineage>
</organism>
<dbReference type="InterPro" id="IPR006342">
    <property type="entry name" value="FkbM_mtfrase"/>
</dbReference>
<dbReference type="Gene3D" id="3.40.50.150">
    <property type="entry name" value="Vaccinia Virus protein VP39"/>
    <property type="match status" value="1"/>
</dbReference>
<accession>A0ABT1CYA3</accession>
<dbReference type="Proteomes" id="UP001523392">
    <property type="component" value="Unassembled WGS sequence"/>
</dbReference>
<dbReference type="GO" id="GO:0008168">
    <property type="term" value="F:methyltransferase activity"/>
    <property type="evidence" value="ECO:0007669"/>
    <property type="project" value="UniProtKB-KW"/>
</dbReference>
<proteinExistence type="predicted"/>
<name>A0ABT1CYA3_9PROT</name>